<organism evidence="2 3">
    <name type="scientific">Botryotinia convoluta</name>
    <dbReference type="NCBI Taxonomy" id="54673"/>
    <lineage>
        <taxon>Eukaryota</taxon>
        <taxon>Fungi</taxon>
        <taxon>Dikarya</taxon>
        <taxon>Ascomycota</taxon>
        <taxon>Pezizomycotina</taxon>
        <taxon>Leotiomycetes</taxon>
        <taxon>Helotiales</taxon>
        <taxon>Sclerotiniaceae</taxon>
        <taxon>Botryotinia</taxon>
    </lineage>
</organism>
<dbReference type="OrthoDB" id="5393537at2759"/>
<name>A0A4Z1IVU9_9HELO</name>
<dbReference type="Proteomes" id="UP000297527">
    <property type="component" value="Unassembled WGS sequence"/>
</dbReference>
<keyword evidence="1" id="KW-0175">Coiled coil</keyword>
<dbReference type="AlphaFoldDB" id="A0A4Z1IVU9"/>
<evidence type="ECO:0000256" key="1">
    <source>
        <dbReference type="SAM" id="Coils"/>
    </source>
</evidence>
<reference evidence="2 3" key="1">
    <citation type="submission" date="2017-12" db="EMBL/GenBank/DDBJ databases">
        <title>Comparative genomics of Botrytis spp.</title>
        <authorList>
            <person name="Valero-Jimenez C.A."/>
            <person name="Tapia P."/>
            <person name="Veloso J."/>
            <person name="Silva-Moreno E."/>
            <person name="Staats M."/>
            <person name="Valdes J.H."/>
            <person name="Van Kan J.A.L."/>
        </authorList>
    </citation>
    <scope>NUCLEOTIDE SEQUENCE [LARGE SCALE GENOMIC DNA]</scope>
    <source>
        <strain evidence="2 3">MUCL11595</strain>
    </source>
</reference>
<evidence type="ECO:0000313" key="2">
    <source>
        <dbReference type="EMBL" id="TGO63682.1"/>
    </source>
</evidence>
<proteinExistence type="predicted"/>
<comment type="caution">
    <text evidence="2">The sequence shown here is derived from an EMBL/GenBank/DDBJ whole genome shotgun (WGS) entry which is preliminary data.</text>
</comment>
<gene>
    <name evidence="2" type="ORF">BCON_0011g00220</name>
</gene>
<dbReference type="EMBL" id="PQXN01000011">
    <property type="protein sequence ID" value="TGO63682.1"/>
    <property type="molecule type" value="Genomic_DNA"/>
</dbReference>
<evidence type="ECO:0000313" key="3">
    <source>
        <dbReference type="Proteomes" id="UP000297527"/>
    </source>
</evidence>
<accession>A0A4Z1IVU9</accession>
<protein>
    <submittedName>
        <fullName evidence="2">Uncharacterized protein</fullName>
    </submittedName>
</protein>
<keyword evidence="3" id="KW-1185">Reference proteome</keyword>
<feature type="coiled-coil region" evidence="1">
    <location>
        <begin position="89"/>
        <end position="168"/>
    </location>
</feature>
<sequence>MYVERRPIMTDVAHPTLSASSGTQIDAMGQLLESKLVEFQKVIERGIEEIKTEVSSQIETINVGVEGGASRTRSGGAGMLSRFMPGTGYPNLAEEVETLKKKSQKLKEDSRVHKADKAHDAKTIRELRSRLQKTEEDAKEYQDACVQLDKLKIKNRQLQEQMQMLRDMIVNKGGSDVDDLDDNTIIKDFVALREQIQRIVNRYYKCETEPGSPNDWSIPTYFELRRKKFFSMWKDNHSSARFRGRSRAMIFELLAAEILQLPIFGLEEFDRGILENGLRDFEMELEHNLGQVSWRTSTMKCASLLQQSQPSKPSIRPERVATLIRDFMAPLQPHDEIQVNELGEHLYKLCASASKLALTLRRCQDTYKCEIASIGVEIDEETMEPQENEARNRDGGMKVAYVISGCLFKILDVGHARRERMILEKAHVVITD</sequence>